<keyword evidence="5 11" id="KW-0812">Transmembrane</keyword>
<keyword evidence="7" id="KW-0406">Ion transport</keyword>
<evidence type="ECO:0000313" key="14">
    <source>
        <dbReference type="EMBL" id="KEZ13036.1"/>
    </source>
</evidence>
<dbReference type="PANTHER" id="PTHR32552:SF81">
    <property type="entry name" value="TONB-DEPENDENT OUTER MEMBRANE RECEPTOR"/>
    <property type="match status" value="1"/>
</dbReference>
<dbReference type="InterPro" id="IPR000531">
    <property type="entry name" value="Beta-barrel_TonB"/>
</dbReference>
<evidence type="ECO:0000256" key="7">
    <source>
        <dbReference type="ARBA" id="ARBA00023065"/>
    </source>
</evidence>
<dbReference type="STRING" id="13690.AX777_13810"/>
<evidence type="ECO:0000256" key="8">
    <source>
        <dbReference type="ARBA" id="ARBA00023077"/>
    </source>
</evidence>
<evidence type="ECO:0000256" key="6">
    <source>
        <dbReference type="ARBA" id="ARBA00023004"/>
    </source>
</evidence>
<protein>
    <submittedName>
        <fullName evidence="14">Putative TonB-dependent receptor</fullName>
    </submittedName>
</protein>
<sequence length="772" mass="83322">MCILLLAGEIGPETVLARAPVVSLDIAPGPLMAAMDKFSASTGISIGFKANVTQLKTRGVKGRLSPEEALARLLEGTGLQALRIGDRLYRIEPKPAVIAVRQSPRTPAPTVAPAASEIIVTAQKRPQPLANIPLSVSVLSLDPLGGARSPTSRDISLDMEGLAMTNMGPGRNRQFIRGVADSPFNGLSQSTVAVQVDEARVTFNAPDPDLRLIDVDRIEVLKGPQGPLYGSGALGGIYHIVTRKAELDDSYALARLSAQAVQHGELGTGAEGIMNLPVVDGRLALRAVGYRLLEGGWISNDGSDKATNSTETVGARIALRWQPSERWTVDAGFMLQDINARDSQYVLQSDEMLSRDHPIAEPTDNDFKLWHGTVKGNIGTLELTSATSYVEHGFDYILDASSAADQFGLTGQVRFDDDRRYTVLNQELRIAPQGEQHWLAGLSYLRATTRGEASVTPEGGDPAIVEIYDRQVVEYAIFGEATLPLFNRLDATIGARLFQSITRDGTGDEPRITPVRARKTILSPSAAISYRLNGSGIVYLRYARAMRPGGLAPAETTSARQFDADELSTFDLGFRKTAFDGRWSLSASTYYTLWNDIQSDYLLEDGLVSTRNAGKGRIIGAEIALDWNLGNGFTISAGGSAQSALLTRAADGVKLDDRSLPIAPAFAGRASFGKSFALAGGWQARTGLQANYIGKARLSFDDDLDRSMGNYATASAHAEATRGHWTLSVNMDNLFDIRGDSFSFGNPFAIREEAQYTPIRPRTLTLALARSW</sequence>
<dbReference type="InterPro" id="IPR036942">
    <property type="entry name" value="Beta-barrel_TonB_sf"/>
</dbReference>
<comment type="caution">
    <text evidence="14">The sequence shown here is derived from an EMBL/GenBank/DDBJ whole genome shotgun (WGS) entry which is preliminary data.</text>
</comment>
<dbReference type="Pfam" id="PF00593">
    <property type="entry name" value="TonB_dep_Rec_b-barrel"/>
    <property type="match status" value="1"/>
</dbReference>
<comment type="subcellular location">
    <subcellularLocation>
        <location evidence="1 11">Cell outer membrane</location>
        <topology evidence="1 11">Multi-pass membrane protein</topology>
    </subcellularLocation>
</comment>
<dbReference type="Gene3D" id="3.55.50.30">
    <property type="match status" value="1"/>
</dbReference>
<dbReference type="PATRIC" id="fig|13690.10.peg.5186"/>
<keyword evidence="9 11" id="KW-0472">Membrane</keyword>
<name>A0A084E4Z4_SPHYA</name>
<dbReference type="InterPro" id="IPR011662">
    <property type="entry name" value="Secretin/TonB_short_N"/>
</dbReference>
<evidence type="ECO:0000256" key="4">
    <source>
        <dbReference type="ARBA" id="ARBA00022496"/>
    </source>
</evidence>
<evidence type="ECO:0000256" key="1">
    <source>
        <dbReference type="ARBA" id="ARBA00004571"/>
    </source>
</evidence>
<dbReference type="GO" id="GO:0006826">
    <property type="term" value="P:iron ion transport"/>
    <property type="evidence" value="ECO:0007669"/>
    <property type="project" value="UniProtKB-KW"/>
</dbReference>
<evidence type="ECO:0000256" key="12">
    <source>
        <dbReference type="RuleBase" id="RU003357"/>
    </source>
</evidence>
<feature type="domain" description="Secretin/TonB short N-terminal" evidence="13">
    <location>
        <begin position="44"/>
        <end position="94"/>
    </location>
</feature>
<dbReference type="InterPro" id="IPR012910">
    <property type="entry name" value="Plug_dom"/>
</dbReference>
<keyword evidence="14" id="KW-0675">Receptor</keyword>
<dbReference type="EMBL" id="JGVR01000059">
    <property type="protein sequence ID" value="KEZ13036.1"/>
    <property type="molecule type" value="Genomic_DNA"/>
</dbReference>
<keyword evidence="3 11" id="KW-1134">Transmembrane beta strand</keyword>
<dbReference type="eggNOG" id="COG4771">
    <property type="taxonomic scope" value="Bacteria"/>
</dbReference>
<evidence type="ECO:0000256" key="2">
    <source>
        <dbReference type="ARBA" id="ARBA00022448"/>
    </source>
</evidence>
<keyword evidence="10 11" id="KW-0998">Cell outer membrane</keyword>
<evidence type="ECO:0000256" key="3">
    <source>
        <dbReference type="ARBA" id="ARBA00022452"/>
    </source>
</evidence>
<dbReference type="AlphaFoldDB" id="A0A084E4Z4"/>
<keyword evidence="2 11" id="KW-0813">Transport</keyword>
<evidence type="ECO:0000256" key="11">
    <source>
        <dbReference type="PROSITE-ProRule" id="PRU01360"/>
    </source>
</evidence>
<evidence type="ECO:0000313" key="15">
    <source>
        <dbReference type="Proteomes" id="UP000028534"/>
    </source>
</evidence>
<keyword evidence="8 12" id="KW-0798">TonB box</keyword>
<reference evidence="14 15" key="1">
    <citation type="submission" date="2014-03" db="EMBL/GenBank/DDBJ databases">
        <title>Genome sequence of Sphingobium yanoikuyae B1.</title>
        <authorList>
            <person name="Gan H.M."/>
            <person name="Gan H.Y."/>
            <person name="Savka M.A."/>
        </authorList>
    </citation>
    <scope>NUCLEOTIDE SEQUENCE [LARGE SCALE GENOMIC DNA]</scope>
    <source>
        <strain evidence="14 15">B1</strain>
    </source>
</reference>
<dbReference type="GO" id="GO:0009279">
    <property type="term" value="C:cell outer membrane"/>
    <property type="evidence" value="ECO:0007669"/>
    <property type="project" value="UniProtKB-SubCell"/>
</dbReference>
<organism evidence="14 15">
    <name type="scientific">Sphingobium yanoikuyae</name>
    <name type="common">Sphingomonas yanoikuyae</name>
    <dbReference type="NCBI Taxonomy" id="13690"/>
    <lineage>
        <taxon>Bacteria</taxon>
        <taxon>Pseudomonadati</taxon>
        <taxon>Pseudomonadota</taxon>
        <taxon>Alphaproteobacteria</taxon>
        <taxon>Sphingomonadales</taxon>
        <taxon>Sphingomonadaceae</taxon>
        <taxon>Sphingobium</taxon>
    </lineage>
</organism>
<dbReference type="SUPFAM" id="SSF56935">
    <property type="entry name" value="Porins"/>
    <property type="match status" value="1"/>
</dbReference>
<evidence type="ECO:0000256" key="9">
    <source>
        <dbReference type="ARBA" id="ARBA00023136"/>
    </source>
</evidence>
<dbReference type="Gene3D" id="2.40.170.20">
    <property type="entry name" value="TonB-dependent receptor, beta-barrel domain"/>
    <property type="match status" value="1"/>
</dbReference>
<dbReference type="RefSeq" id="WP_234792516.1">
    <property type="nucleotide sequence ID" value="NZ_CP033230.1"/>
</dbReference>
<dbReference type="PROSITE" id="PS52016">
    <property type="entry name" value="TONB_DEPENDENT_REC_3"/>
    <property type="match status" value="1"/>
</dbReference>
<dbReference type="Pfam" id="PF07660">
    <property type="entry name" value="STN"/>
    <property type="match status" value="1"/>
</dbReference>
<evidence type="ECO:0000259" key="13">
    <source>
        <dbReference type="SMART" id="SM00965"/>
    </source>
</evidence>
<dbReference type="InterPro" id="IPR039426">
    <property type="entry name" value="TonB-dep_rcpt-like"/>
</dbReference>
<dbReference type="PANTHER" id="PTHR32552">
    <property type="entry name" value="FERRICHROME IRON RECEPTOR-RELATED"/>
    <property type="match status" value="1"/>
</dbReference>
<dbReference type="Proteomes" id="UP000028534">
    <property type="component" value="Unassembled WGS sequence"/>
</dbReference>
<proteinExistence type="inferred from homology"/>
<dbReference type="Pfam" id="PF07715">
    <property type="entry name" value="Plug"/>
    <property type="match status" value="1"/>
</dbReference>
<keyword evidence="4" id="KW-0410">Iron transport</keyword>
<evidence type="ECO:0000256" key="5">
    <source>
        <dbReference type="ARBA" id="ARBA00022692"/>
    </source>
</evidence>
<dbReference type="SMART" id="SM00965">
    <property type="entry name" value="STN"/>
    <property type="match status" value="1"/>
</dbReference>
<keyword evidence="6" id="KW-0408">Iron</keyword>
<gene>
    <name evidence="14" type="ORF">CP98_05018</name>
</gene>
<accession>A0A084E4Z4</accession>
<evidence type="ECO:0000256" key="10">
    <source>
        <dbReference type="ARBA" id="ARBA00023237"/>
    </source>
</evidence>
<comment type="similarity">
    <text evidence="11 12">Belongs to the TonB-dependent receptor family.</text>
</comment>